<dbReference type="InterPro" id="IPR029487">
    <property type="entry name" value="NEL_dom"/>
</dbReference>
<dbReference type="Pfam" id="PF14496">
    <property type="entry name" value="NEL"/>
    <property type="match status" value="1"/>
</dbReference>
<evidence type="ECO:0000313" key="9">
    <source>
        <dbReference type="EMBL" id="VVN89194.1"/>
    </source>
</evidence>
<dbReference type="Gene3D" id="3.80.10.10">
    <property type="entry name" value="Ribonuclease Inhibitor"/>
    <property type="match status" value="3"/>
</dbReference>
<evidence type="ECO:0000256" key="6">
    <source>
        <dbReference type="PROSITE-ProRule" id="PRU01398"/>
    </source>
</evidence>
<feature type="region of interest" description="Disordered" evidence="7">
    <location>
        <begin position="2375"/>
        <end position="2399"/>
    </location>
</feature>
<dbReference type="InterPro" id="IPR050216">
    <property type="entry name" value="LRR_domain-containing"/>
</dbReference>
<keyword evidence="3" id="KW-0433">Leucine-rich repeat</keyword>
<feature type="active site" description="Glycyl thioester intermediate" evidence="6">
    <location>
        <position position="2173"/>
    </location>
</feature>
<dbReference type="EC" id="2.3.2.27" evidence="2"/>
<keyword evidence="5" id="KW-0843">Virulence</keyword>
<evidence type="ECO:0000256" key="7">
    <source>
        <dbReference type="SAM" id="MobiDB-lite"/>
    </source>
</evidence>
<evidence type="ECO:0000256" key="4">
    <source>
        <dbReference type="ARBA" id="ARBA00022737"/>
    </source>
</evidence>
<feature type="compositionally biased region" description="Basic and acidic residues" evidence="7">
    <location>
        <begin position="2036"/>
        <end position="2052"/>
    </location>
</feature>
<keyword evidence="6" id="KW-0833">Ubl conjugation pathway</keyword>
<dbReference type="GO" id="GO:0061630">
    <property type="term" value="F:ubiquitin protein ligase activity"/>
    <property type="evidence" value="ECO:0007669"/>
    <property type="project" value="UniProtKB-EC"/>
</dbReference>
<comment type="PTM">
    <text evidence="6">Ubiquitinated in the presence of host E1 ubiquitin-activating enzyme, E2 ubiquitin-conjugating enzyme and ubiquitin.</text>
</comment>
<evidence type="ECO:0000256" key="2">
    <source>
        <dbReference type="ARBA" id="ARBA00012483"/>
    </source>
</evidence>
<dbReference type="PANTHER" id="PTHR48051">
    <property type="match status" value="1"/>
</dbReference>
<dbReference type="InterPro" id="IPR001611">
    <property type="entry name" value="Leu-rich_rpt"/>
</dbReference>
<feature type="compositionally biased region" description="Pro residues" evidence="7">
    <location>
        <begin position="2385"/>
        <end position="2399"/>
    </location>
</feature>
<dbReference type="InterPro" id="IPR003591">
    <property type="entry name" value="Leu-rich_rpt_typical-subtyp"/>
</dbReference>
<dbReference type="PROSITE" id="PS52053">
    <property type="entry name" value="NEL"/>
    <property type="match status" value="1"/>
</dbReference>
<protein>
    <recommendedName>
        <fullName evidence="2">RING-type E3 ubiquitin transferase</fullName>
        <ecNumber evidence="2">2.3.2.27</ecNumber>
    </recommendedName>
</protein>
<dbReference type="PANTHER" id="PTHR48051:SF1">
    <property type="entry name" value="RAS SUPPRESSOR PROTEIN 1"/>
    <property type="match status" value="1"/>
</dbReference>
<keyword evidence="6" id="KW-0964">Secreted</keyword>
<gene>
    <name evidence="9" type="ORF">PS718_01750</name>
</gene>
<keyword evidence="4" id="KW-0677">Repeat</keyword>
<evidence type="ECO:0000256" key="3">
    <source>
        <dbReference type="ARBA" id="ARBA00022614"/>
    </source>
</evidence>
<reference evidence="9 10" key="1">
    <citation type="submission" date="2019-09" db="EMBL/GenBank/DDBJ databases">
        <authorList>
            <person name="Chandra G."/>
            <person name="Truman W A."/>
        </authorList>
    </citation>
    <scope>NUCLEOTIDE SEQUENCE [LARGE SCALE GENOMIC DNA]</scope>
    <source>
        <strain evidence="9">PS718</strain>
    </source>
</reference>
<accession>A0A5E7BLI0</accession>
<dbReference type="InterPro" id="IPR046673">
    <property type="entry name" value="ToxA_N"/>
</dbReference>
<dbReference type="RefSeq" id="WP_150602470.1">
    <property type="nucleotide sequence ID" value="NZ_CABVHX010000005.1"/>
</dbReference>
<evidence type="ECO:0000256" key="5">
    <source>
        <dbReference type="ARBA" id="ARBA00023026"/>
    </source>
</evidence>
<keyword evidence="6" id="KW-1035">Host cytoplasm</keyword>
<evidence type="ECO:0000256" key="1">
    <source>
        <dbReference type="ARBA" id="ARBA00000900"/>
    </source>
</evidence>
<dbReference type="PROSITE" id="PS51450">
    <property type="entry name" value="LRR"/>
    <property type="match status" value="2"/>
</dbReference>
<organism evidence="9 10">
    <name type="scientific">Pseudomonas fluorescens</name>
    <dbReference type="NCBI Taxonomy" id="294"/>
    <lineage>
        <taxon>Bacteria</taxon>
        <taxon>Pseudomonadati</taxon>
        <taxon>Pseudomonadota</taxon>
        <taxon>Gammaproteobacteria</taxon>
        <taxon>Pseudomonadales</taxon>
        <taxon>Pseudomonadaceae</taxon>
        <taxon>Pseudomonas</taxon>
    </lineage>
</organism>
<dbReference type="Gene3D" id="1.20.58.360">
    <property type="entry name" value="Shigella T3SS effector IpaH defines"/>
    <property type="match status" value="1"/>
</dbReference>
<name>A0A5E7BLI0_PSEFL</name>
<feature type="domain" description="NEL" evidence="8">
    <location>
        <begin position="2086"/>
        <end position="2388"/>
    </location>
</feature>
<dbReference type="GO" id="GO:0016567">
    <property type="term" value="P:protein ubiquitination"/>
    <property type="evidence" value="ECO:0007669"/>
    <property type="project" value="InterPro"/>
</dbReference>
<dbReference type="Pfam" id="PF20178">
    <property type="entry name" value="ToxA_N"/>
    <property type="match status" value="1"/>
</dbReference>
<comment type="catalytic activity">
    <reaction evidence="1">
        <text>S-ubiquitinyl-[E2 ubiquitin-conjugating enzyme]-L-cysteine + [acceptor protein]-L-lysine = [E2 ubiquitin-conjugating enzyme]-L-cysteine + N(6)-ubiquitinyl-[acceptor protein]-L-lysine.</text>
        <dbReference type="EC" id="2.3.2.27"/>
    </reaction>
</comment>
<sequence length="2399" mass="266904">MSSNPSIRNASKPAITESIHGDFLEAATPQWLIDTSSPRRAALKNASTVMPQWYQDASAEQRKTLDASFSASMTAQAQLDKTMASFKDIDAFAEPLLTKELKDRYGVEVDVTKTLLTLRRPLEISILEVEVASFEFMTLTLLQAALHNFEAWECKAGAYHKSSCFGEQETPADTYKSVPLKLSVSEFLSLCRSLDIGAKYQAYLRSFFHPPEADVEKTLREHFIAAQKATMKAAADQALLTKDILPADHAMIQSVINGEVNPWMGKQQVWFRDMGLMKKRMTGCAVFVICEKYRYAEELIVYIPHDPEHPFKRYTWDQFKQEFKRLLTARDPAEPDQAAPTAYQRFLSQFLSYDQRPYYFSQFVQEAADSPTDFLRSPWRTFTEFGELGYVLGIKELPPRRNIKMEPAEDPFIGAVAFNQRGGPAWSPNQDLWDYLYKQSCAKVLADARSHAVPSDDVDAKARAEKLAHLLQIGLMGLNFVSMFVPVLGEVMMVAMAGQLLYETLEGAIEWGEGDKRAAKAHLIDVAENLAMVAVMAGVGAGAGKLVAARATPVIEGLEPVTLPNGKTRLWQPDLGAYKRDVVLDTEAGPNALGQYVVDGKTYIRLDDTVVEQTFDPDINKWRIKHPDAEAYQPVLESNGRGAWRHTLERPMQWDRLTLLRRMGHETEVFPDELLLTAADVSGVTDNALRKMHMDNAAPPPELRDAMDLLKADRDASEVLEQLQHLKPADDRIMHALPLLTKMPRWPQGRILEVFERADLSGSSIRYGAERRLPDGTSRPPIKVSRADVLNGQLTTRIVQALDEPEIIDLLGQEGTRVTETIPQVLDRRFADYAQTRQPAIFDSLYKGVESADARVRGLQRECPGLGVNAAQEVLAHASGEEILRLDSTRRAPLRMLEEARWYARQARQTKAFAGLHSENIASADSRRLALHALENLPGWPATVRLEVRDGSPSGLLLDSIGNETATQIKYLVKDGPHYQAFNERGETLNSIPSQGDNFYASIMHALPDDTRAAIDLPHVGQSGELQRNIIDYAVEHRSEVASALNPRAKSYKPPVRINGTRTGYYASGRGRGVDDQLTARAEALYPAPEQAQAFLRAQEGKTPQQIHHVLQAKTREWETLETTLDQWTGPQSELPEYRAKVRVAQALKDSWRTAPLTAQTPGSVMLRLDCEAPWPVLEADFSHVQTLQVTWGRVMNDNLNAFLSTFSHIRELWLSNIELVPGTGSAILPLTLPSAVLEMPALRTLTCHGSASASLTAEFSTRLNALTSLEKLNLVMRGSISPEFSAGGLGGLAGLKRLRIIARHMRQWPANVENLPQLEFLDLRATAISAIPESMYTGHEQLWRGLSLDWSKFSYDEFLPAYEYLRKNGPLSGLDETLMVHEYCRGELNYLLGDDRGGGLVGESVLHTWDSPENQLAGIRALTAEHAGIFRPFYPSATGTALRGAQPSPNWLSGTRSTIYNALQRNWRGLVRQRYGARIDASLLEIDLRNNLSGSLRLFTLPELPPLPAGSFSHVRTLRLDGLDAPVAQIKDFLKAFSKAQTLEISGGRLTELPAAPESLPDLTQLDLHGNNIVLTPAVQAQFNGFAKLARLNLRGNPLGSINVAALTALEALDLNATQLRSWPAGAEFLPKLSWLDLRNNQLSSLPQDVFIHDDILLKTELGNNPLNDQGQQVLTTARQRIEQARGLSAGALARLSEQMPFNVFPPAETSWTVLSRVPRLPQAMVEGDSFVYSLQQIRPEITEAQALEKIQRMRSSAMSDPQIGEQISQWRQDSEALTRKLNDWLCIAEVRTSRSIVSLQTRSQAASRIRGLWWQAVVDHPGGMELNLNLSGIQTGDLPALGIQLPGVTALDLTGVRLTAQGSNDFLRAFPGVRRLCLNGNELAALPEAVRDMSQLSELELAANHFSDLESNFELPMQGSLLKRIDLSSNRLASFDSSPFASLEALDLAYNSITDWPGGTLDLALLRRLNLSGNGLRALPEELLDGSHDTLLAGTNLSDNLDLSRYSLDLLIGYSDTHERAAVAGISRSELVERDQFRGDSHSEGSGSDHDSDDGSNDDNDRGGEAAGPAVEAVEELDPQQSEIDVGAVDDWLADSTPEQALARRELWRRLAGEEQHERFFNLIALLPDSSEFRFARADLTRRLWEVISAACENTELRELLFLEAETHGTCADGRILTFSQLETRVFTYHALRNIPPGNAVLKGRALLPLLRRLFRLYRVDTLAEHRAIQRHSDIAEVRLEYRIGLTNGWDDGLDLPGQPAHMLYGTPISEARAAKVRASILEAERSDALSLFMATQDFWRAHLAERYPQEFSAINTALDDERLEVFNALEARNERGEFNEADYPVEMREAMDTIEDKRNQQLAELTRREIEVLQPTAGDPEIPAPRSPQPGPSRLP</sequence>
<keyword evidence="6" id="KW-0832">Ubl conjugation</keyword>
<dbReference type="Pfam" id="PF13855">
    <property type="entry name" value="LRR_8"/>
    <property type="match status" value="1"/>
</dbReference>
<dbReference type="GO" id="GO:0005576">
    <property type="term" value="C:extracellular region"/>
    <property type="evidence" value="ECO:0007669"/>
    <property type="project" value="UniProtKB-UniRule"/>
</dbReference>
<dbReference type="GO" id="GO:0005737">
    <property type="term" value="C:cytoplasm"/>
    <property type="evidence" value="ECO:0007669"/>
    <property type="project" value="TreeGrafter"/>
</dbReference>
<evidence type="ECO:0000313" key="10">
    <source>
        <dbReference type="Proteomes" id="UP000325375"/>
    </source>
</evidence>
<evidence type="ECO:0000259" key="8">
    <source>
        <dbReference type="PROSITE" id="PS52053"/>
    </source>
</evidence>
<dbReference type="SUPFAM" id="SSF52058">
    <property type="entry name" value="L domain-like"/>
    <property type="match status" value="2"/>
</dbReference>
<dbReference type="SMART" id="SM00369">
    <property type="entry name" value="LRR_TYP"/>
    <property type="match status" value="8"/>
</dbReference>
<dbReference type="Proteomes" id="UP000325375">
    <property type="component" value="Unassembled WGS sequence"/>
</dbReference>
<proteinExistence type="inferred from homology"/>
<comment type="similarity">
    <text evidence="6">Belongs to the LRR-containing bacterial E3 ligase family.</text>
</comment>
<feature type="region of interest" description="Disordered" evidence="7">
    <location>
        <begin position="2036"/>
        <end position="2071"/>
    </location>
</feature>
<dbReference type="EMBL" id="CABVHX010000005">
    <property type="protein sequence ID" value="VVN89194.1"/>
    <property type="molecule type" value="Genomic_DNA"/>
</dbReference>
<keyword evidence="6" id="KW-0808">Transferase</keyword>
<dbReference type="InterPro" id="IPR032675">
    <property type="entry name" value="LRR_dom_sf"/>
</dbReference>